<evidence type="ECO:0000313" key="4">
    <source>
        <dbReference type="RefSeq" id="XP_010474028.1"/>
    </source>
</evidence>
<dbReference type="PANTHER" id="PTHR34146">
    <property type="entry name" value="POLYNUCLEOTIDYL TRANSFERASE, RIBONUCLEASE H-LIKE SUPERFAMILY PROTEIN-RELATED"/>
    <property type="match status" value="1"/>
</dbReference>
<dbReference type="InterPro" id="IPR036397">
    <property type="entry name" value="RNaseH_sf"/>
</dbReference>
<dbReference type="CDD" id="cd06222">
    <property type="entry name" value="RNase_H_like"/>
    <property type="match status" value="1"/>
</dbReference>
<reference evidence="3" key="1">
    <citation type="journal article" date="2014" name="Nat. Commun.">
        <title>The emerging biofuel crop Camelina sativa retains a highly undifferentiated hexaploid genome structure.</title>
        <authorList>
            <person name="Kagale S."/>
            <person name="Koh C."/>
            <person name="Nixon J."/>
            <person name="Bollina V."/>
            <person name="Clarke W.E."/>
            <person name="Tuteja R."/>
            <person name="Spillane C."/>
            <person name="Robinson S.J."/>
            <person name="Links M.G."/>
            <person name="Clarke C."/>
            <person name="Higgins E.E."/>
            <person name="Huebert T."/>
            <person name="Sharpe A.G."/>
            <person name="Parkin I.A."/>
        </authorList>
    </citation>
    <scope>NUCLEOTIDE SEQUENCE [LARGE SCALE GENOMIC DNA]</scope>
    <source>
        <strain evidence="3">cv. DH55</strain>
    </source>
</reference>
<dbReference type="RefSeq" id="XP_010474028.1">
    <property type="nucleotide sequence ID" value="XM_010475726.1"/>
</dbReference>
<dbReference type="Pfam" id="PF13456">
    <property type="entry name" value="RVT_3"/>
    <property type="match status" value="1"/>
</dbReference>
<proteinExistence type="predicted"/>
<reference evidence="4" key="2">
    <citation type="submission" date="2025-08" db="UniProtKB">
        <authorList>
            <consortium name="RefSeq"/>
        </authorList>
    </citation>
    <scope>IDENTIFICATION</scope>
    <source>
        <tissue evidence="4">Leaf</tissue>
    </source>
</reference>
<dbReference type="InterPro" id="IPR012337">
    <property type="entry name" value="RNaseH-like_sf"/>
</dbReference>
<name>A0ABM0WP76_CAMSA</name>
<dbReference type="Pfam" id="PF13966">
    <property type="entry name" value="zf-RVT"/>
    <property type="match status" value="1"/>
</dbReference>
<organism evidence="3 4">
    <name type="scientific">Camelina sativa</name>
    <name type="common">False flax</name>
    <name type="synonym">Myagrum sativum</name>
    <dbReference type="NCBI Taxonomy" id="90675"/>
    <lineage>
        <taxon>Eukaryota</taxon>
        <taxon>Viridiplantae</taxon>
        <taxon>Streptophyta</taxon>
        <taxon>Embryophyta</taxon>
        <taxon>Tracheophyta</taxon>
        <taxon>Spermatophyta</taxon>
        <taxon>Magnoliopsida</taxon>
        <taxon>eudicotyledons</taxon>
        <taxon>Gunneridae</taxon>
        <taxon>Pentapetalae</taxon>
        <taxon>rosids</taxon>
        <taxon>malvids</taxon>
        <taxon>Brassicales</taxon>
        <taxon>Brassicaceae</taxon>
        <taxon>Camelineae</taxon>
        <taxon>Camelina</taxon>
    </lineage>
</organism>
<feature type="domain" description="RNase H type-1" evidence="1">
    <location>
        <begin position="219"/>
        <end position="296"/>
    </location>
</feature>
<feature type="domain" description="Reverse transcriptase zinc-binding" evidence="2">
    <location>
        <begin position="22"/>
        <end position="113"/>
    </location>
</feature>
<dbReference type="GeneID" id="104753477"/>
<dbReference type="InterPro" id="IPR002156">
    <property type="entry name" value="RNaseH_domain"/>
</dbReference>
<dbReference type="Gene3D" id="3.30.420.10">
    <property type="entry name" value="Ribonuclease H-like superfamily/Ribonuclease H"/>
    <property type="match status" value="1"/>
</dbReference>
<dbReference type="SUPFAM" id="SSF53098">
    <property type="entry name" value="Ribonuclease H-like"/>
    <property type="match status" value="1"/>
</dbReference>
<evidence type="ECO:0000259" key="1">
    <source>
        <dbReference type="Pfam" id="PF13456"/>
    </source>
</evidence>
<sequence>MPVSKTYQSDRLLWHYTKSGKYSVKSGYQLARELIAEVEFGPSCMSLRAQSWKLDVPTKIQHFFWKIASGTLPVLERLACRGVRCDALCKRCDSETETINHALFDCPRSRCIWELVPVLLEPGGFPYASIFANLNFIFWRATSQSGVSDIISRLPWILWSLWKDMNKKVFQGTESEPIEILNQAANEKLLWEEAKSYSVSNLLPPPVVEERDYSTRCQVDGSWKGSDPFQGLGWCCCNGDDYTILLGEWSVRRGLTSLHAELQALIWAMESLLAAGVACQAFETDCAELVAMVQAPDDWPAFSILLEDFSQLRTSYPSPLSGFSATST</sequence>
<dbReference type="Proteomes" id="UP000694864">
    <property type="component" value="Chromosome 16"/>
</dbReference>
<keyword evidence="3" id="KW-1185">Reference proteome</keyword>
<gene>
    <name evidence="4" type="primary">LOC104753477</name>
</gene>
<protein>
    <submittedName>
        <fullName evidence="4">Uncharacterized protein LOC104753477</fullName>
    </submittedName>
</protein>
<accession>A0ABM0WP76</accession>
<evidence type="ECO:0000259" key="2">
    <source>
        <dbReference type="Pfam" id="PF13966"/>
    </source>
</evidence>
<evidence type="ECO:0000313" key="3">
    <source>
        <dbReference type="Proteomes" id="UP000694864"/>
    </source>
</evidence>
<dbReference type="InterPro" id="IPR044730">
    <property type="entry name" value="RNase_H-like_dom_plant"/>
</dbReference>
<dbReference type="PANTHER" id="PTHR34146:SF3">
    <property type="entry name" value="POLYNUCLEOTIDYL TRANSFERASE, RIBONUCLEASE H-LIKE SUPERFAMILY PROTEIN"/>
    <property type="match status" value="1"/>
</dbReference>
<dbReference type="InterPro" id="IPR026960">
    <property type="entry name" value="RVT-Znf"/>
</dbReference>